<reference evidence="1 2" key="1">
    <citation type="journal article" date="2013" name="Genome Announc.">
        <title>Complete Genome Sequence of the Porcine Strain Brachyspira pilosicoli P43/6/78(T.).</title>
        <authorList>
            <person name="Lin C."/>
            <person name="den Bakker H.C."/>
            <person name="Suzuki H."/>
            <person name="Lefebure T."/>
            <person name="Ponnala L."/>
            <person name="Sun Q."/>
            <person name="Stanhope M.J."/>
            <person name="Wiedmann M."/>
            <person name="Duhamel G.E."/>
        </authorList>
    </citation>
    <scope>NUCLEOTIDE SEQUENCE [LARGE SCALE GENOMIC DNA]</scope>
    <source>
        <strain evidence="1 2">P43/6/78</strain>
    </source>
</reference>
<organism evidence="1 2">
    <name type="scientific">Brachyspira pilosicoli P43/6/78</name>
    <dbReference type="NCBI Taxonomy" id="1042417"/>
    <lineage>
        <taxon>Bacteria</taxon>
        <taxon>Pseudomonadati</taxon>
        <taxon>Spirochaetota</taxon>
        <taxon>Spirochaetia</taxon>
        <taxon>Brachyspirales</taxon>
        <taxon>Brachyspiraceae</taxon>
        <taxon>Brachyspira</taxon>
    </lineage>
</organism>
<dbReference type="KEGG" id="bpip:BPP43_03070"/>
<dbReference type="Proteomes" id="UP000010793">
    <property type="component" value="Chromosome"/>
</dbReference>
<dbReference type="AlphaFoldDB" id="A0A3B6VMZ7"/>
<dbReference type="Pfam" id="PF14385">
    <property type="entry name" value="DUF4416"/>
    <property type="match status" value="1"/>
</dbReference>
<evidence type="ECO:0008006" key="3">
    <source>
        <dbReference type="Google" id="ProtNLM"/>
    </source>
</evidence>
<protein>
    <recommendedName>
        <fullName evidence="3">GTP-binding protein</fullName>
    </recommendedName>
</protein>
<evidence type="ECO:0000313" key="1">
    <source>
        <dbReference type="EMBL" id="AGA65922.1"/>
    </source>
</evidence>
<dbReference type="InterPro" id="IPR025529">
    <property type="entry name" value="DUF4416"/>
</dbReference>
<name>A0A3B6VMZ7_BRAPL</name>
<gene>
    <name evidence="1" type="ORF">BPP43_03070</name>
</gene>
<accession>A0A3B6VMZ7</accession>
<evidence type="ECO:0000313" key="2">
    <source>
        <dbReference type="Proteomes" id="UP000010793"/>
    </source>
</evidence>
<dbReference type="RefSeq" id="WP_013242972.1">
    <property type="nucleotide sequence ID" value="NC_019908.1"/>
</dbReference>
<dbReference type="EMBL" id="CP002873">
    <property type="protein sequence ID" value="AGA65922.1"/>
    <property type="molecule type" value="Genomic_DNA"/>
</dbReference>
<sequence>MYYTKMSKSIKQSKAVLIIALMYHEDEIYNNTLNELINNFGNTKIIGEEYLFSHSIYYADEMGEDLKKRFIVFENMIERDYIVEVKKTTDEIEKKYLDSNNNRKINIDPAILTLENFVLVTNKNFTHRIYLKDGVFADLTLIYKKKKGYTELPWTYADYSSDETKNFLKKIRELFYNKLIESSPFGSNWNN</sequence>
<keyword evidence="2" id="KW-1185">Reference proteome</keyword>
<proteinExistence type="predicted"/>
<dbReference type="GeneID" id="56438598"/>